<evidence type="ECO:0000256" key="1">
    <source>
        <dbReference type="ARBA" id="ARBA00022723"/>
    </source>
</evidence>
<dbReference type="RefSeq" id="WP_142026633.1">
    <property type="nucleotide sequence ID" value="NZ_VFQE01000001.1"/>
</dbReference>
<feature type="binding site" evidence="3">
    <location>
        <position position="22"/>
    </location>
    <ligand>
        <name>a divalent metal cation</name>
        <dbReference type="ChEBI" id="CHEBI:60240"/>
        <label>1</label>
    </ligand>
</feature>
<evidence type="ECO:0000313" key="6">
    <source>
        <dbReference type="Proteomes" id="UP000319865"/>
    </source>
</evidence>
<comment type="caution">
    <text evidence="5">The sequence shown here is derived from an EMBL/GenBank/DDBJ whole genome shotgun (WGS) entry which is preliminary data.</text>
</comment>
<comment type="cofactor">
    <cofactor evidence="3">
        <name>a divalent metal cation</name>
        <dbReference type="ChEBI" id="CHEBI:60240"/>
    </cofactor>
    <text evidence="3">Binds 2 divalent metal cations per subunit.</text>
</comment>
<reference evidence="5 6" key="1">
    <citation type="submission" date="2019-06" db="EMBL/GenBank/DDBJ databases">
        <title>Sequencing the genomes of 1000 actinobacteria strains.</title>
        <authorList>
            <person name="Klenk H.-P."/>
        </authorList>
    </citation>
    <scope>NUCLEOTIDE SEQUENCE [LARGE SCALE GENOMIC DNA]</scope>
    <source>
        <strain evidence="5 6">DSM 46837</strain>
    </source>
</reference>
<evidence type="ECO:0000313" key="5">
    <source>
        <dbReference type="EMBL" id="TQN44197.1"/>
    </source>
</evidence>
<feature type="binding site" evidence="3">
    <location>
        <position position="162"/>
    </location>
    <ligand>
        <name>a divalent metal cation</name>
        <dbReference type="ChEBI" id="CHEBI:60240"/>
        <label>1</label>
    </ligand>
</feature>
<dbReference type="Gene3D" id="3.20.20.140">
    <property type="entry name" value="Metal-dependent hydrolases"/>
    <property type="match status" value="1"/>
</dbReference>
<feature type="binding site" evidence="3">
    <location>
        <position position="289"/>
    </location>
    <ligand>
        <name>a divalent metal cation</name>
        <dbReference type="ChEBI" id="CHEBI:60240"/>
        <label>1</label>
    </ligand>
</feature>
<evidence type="ECO:0000256" key="3">
    <source>
        <dbReference type="PIRSR" id="PIRSR601559-52"/>
    </source>
</evidence>
<dbReference type="GO" id="GO:0008270">
    <property type="term" value="F:zinc ion binding"/>
    <property type="evidence" value="ECO:0007669"/>
    <property type="project" value="InterPro"/>
</dbReference>
<organism evidence="5 6">
    <name type="scientific">Blastococcus colisei</name>
    <dbReference type="NCBI Taxonomy" id="1564162"/>
    <lineage>
        <taxon>Bacteria</taxon>
        <taxon>Bacillati</taxon>
        <taxon>Actinomycetota</taxon>
        <taxon>Actinomycetes</taxon>
        <taxon>Geodermatophilales</taxon>
        <taxon>Geodermatophilaceae</taxon>
        <taxon>Blastococcus</taxon>
    </lineage>
</organism>
<evidence type="ECO:0000256" key="4">
    <source>
        <dbReference type="PROSITE-ProRule" id="PRU00679"/>
    </source>
</evidence>
<comment type="similarity">
    <text evidence="4">Belongs to the metallo-dependent hydrolases superfamily. Phosphotriesterase family.</text>
</comment>
<feature type="binding site" evidence="3">
    <location>
        <position position="194"/>
    </location>
    <ligand>
        <name>a divalent metal cation</name>
        <dbReference type="ChEBI" id="CHEBI:60240"/>
        <label>2</label>
    </ligand>
</feature>
<dbReference type="SUPFAM" id="SSF51556">
    <property type="entry name" value="Metallo-dependent hydrolases"/>
    <property type="match status" value="1"/>
</dbReference>
<dbReference type="PROSITE" id="PS51347">
    <property type="entry name" value="PHOSPHOTRIESTERASE_2"/>
    <property type="match status" value="1"/>
</dbReference>
<keyword evidence="6" id="KW-1185">Reference proteome</keyword>
<feature type="binding site" evidence="3">
    <location>
        <position position="162"/>
    </location>
    <ligand>
        <name>a divalent metal cation</name>
        <dbReference type="ChEBI" id="CHEBI:60240"/>
        <label>2</label>
    </ligand>
</feature>
<gene>
    <name evidence="5" type="ORF">FHU33_3691</name>
</gene>
<keyword evidence="2" id="KW-0378">Hydrolase</keyword>
<feature type="binding site" evidence="3">
    <location>
        <position position="224"/>
    </location>
    <ligand>
        <name>a divalent metal cation</name>
        <dbReference type="ChEBI" id="CHEBI:60240"/>
        <label>2</label>
    </ligand>
</feature>
<sequence>MTTVRTVLGEVDSADLGLVLPHEHLANDNAAAVRTAEDPRVAALLDGPVGAELAWLLSDHPYESADNCRLDDDDAMAADLRGFAAAGGRTVIDLTPPGLGRDPERLVSLSRASGMQVVMGSGWYLQATHPPDLAAVAVDDLAAELTAEFEPDRAVRPGVIGEIGVSPAFTPDERRALRAACRAQRHVRVPLFVHLPGWQRRAHEVLDLVLEEEGVDPGAVVLCHMDPSGDDRSYQQAVAARGVVLEFDMVGMPFHFPGEGQSPSPAETAAAVSALVDAGHAEQVLLSHDLFLKAMLTRFGGNGLAYVPVVFADRLRRAGLDPALVTSLMTDNPRRLFERAHSPATPHEGH</sequence>
<name>A0A543PJG6_9ACTN</name>
<protein>
    <submittedName>
        <fullName evidence="5">Phosphotriesterase-related protein</fullName>
    </submittedName>
</protein>
<feature type="binding site" evidence="3">
    <location>
        <position position="24"/>
    </location>
    <ligand>
        <name>a divalent metal cation</name>
        <dbReference type="ChEBI" id="CHEBI:60240"/>
        <label>1</label>
    </ligand>
</feature>
<dbReference type="OrthoDB" id="9795018at2"/>
<dbReference type="PANTHER" id="PTHR10819">
    <property type="entry name" value="PHOSPHOTRIESTERASE-RELATED"/>
    <property type="match status" value="1"/>
</dbReference>
<accession>A0A543PJG6</accession>
<dbReference type="GO" id="GO:0016787">
    <property type="term" value="F:hydrolase activity"/>
    <property type="evidence" value="ECO:0007669"/>
    <property type="project" value="UniProtKB-KW"/>
</dbReference>
<proteinExistence type="inferred from homology"/>
<evidence type="ECO:0000256" key="2">
    <source>
        <dbReference type="ARBA" id="ARBA00022801"/>
    </source>
</evidence>
<dbReference type="Proteomes" id="UP000319865">
    <property type="component" value="Unassembled WGS sequence"/>
</dbReference>
<dbReference type="PANTHER" id="PTHR10819:SF3">
    <property type="entry name" value="PHOSPHOTRIESTERASE-RELATED PROTEIN"/>
    <property type="match status" value="1"/>
</dbReference>
<dbReference type="InterPro" id="IPR032466">
    <property type="entry name" value="Metal_Hydrolase"/>
</dbReference>
<comment type="caution">
    <text evidence="4">Lacks conserved residue(s) required for the propagation of feature annotation.</text>
</comment>
<dbReference type="EMBL" id="VFQE01000001">
    <property type="protein sequence ID" value="TQN44197.1"/>
    <property type="molecule type" value="Genomic_DNA"/>
</dbReference>
<dbReference type="InterPro" id="IPR001559">
    <property type="entry name" value="Phosphotriesterase"/>
</dbReference>
<dbReference type="Pfam" id="PF02126">
    <property type="entry name" value="PTE"/>
    <property type="match status" value="1"/>
</dbReference>
<dbReference type="AlphaFoldDB" id="A0A543PJG6"/>
<keyword evidence="1 3" id="KW-0479">Metal-binding</keyword>